<evidence type="ECO:0000313" key="1">
    <source>
        <dbReference type="EMBL" id="SIB85965.1"/>
    </source>
</evidence>
<evidence type="ECO:0000313" key="2">
    <source>
        <dbReference type="Proteomes" id="UP000185210"/>
    </source>
</evidence>
<name>A0AB38D4W1_9MYCO</name>
<dbReference type="EMBL" id="FSHM01000009">
    <property type="protein sequence ID" value="SIB85965.1"/>
    <property type="molecule type" value="Genomic_DNA"/>
</dbReference>
<comment type="caution">
    <text evidence="1">The sequence shown here is derived from an EMBL/GenBank/DDBJ whole genome shotgun (WGS) entry which is preliminary data.</text>
</comment>
<dbReference type="AntiFam" id="ANF00178">
    <property type="entry name" value="Shadow ORF (opposite dhbF)"/>
</dbReference>
<dbReference type="AlphaFoldDB" id="A0AB38D4W1"/>
<organism evidence="1 2">
    <name type="scientific">Mycobacteroides abscessus subsp. abscessus</name>
    <dbReference type="NCBI Taxonomy" id="1185650"/>
    <lineage>
        <taxon>Bacteria</taxon>
        <taxon>Bacillati</taxon>
        <taxon>Actinomycetota</taxon>
        <taxon>Actinomycetes</taxon>
        <taxon>Mycobacteriales</taxon>
        <taxon>Mycobacteriaceae</taxon>
        <taxon>Mycobacteroides</taxon>
        <taxon>Mycobacteroides abscessus</taxon>
    </lineage>
</organism>
<accession>A0AB38D4W1</accession>
<gene>
    <name evidence="1" type="ORF">SAMEA2070301_04678</name>
</gene>
<reference evidence="1 2" key="1">
    <citation type="submission" date="2016-11" db="EMBL/GenBank/DDBJ databases">
        <authorList>
            <consortium name="Pathogen Informatics"/>
        </authorList>
    </citation>
    <scope>NUCLEOTIDE SEQUENCE [LARGE SCALE GENOMIC DNA]</scope>
    <source>
        <strain evidence="1 2">104</strain>
    </source>
</reference>
<proteinExistence type="predicted"/>
<dbReference type="Proteomes" id="UP000185210">
    <property type="component" value="Unassembled WGS sequence"/>
</dbReference>
<sequence length="259" mass="29885">MGNSNAFRHSRGARRVDQIGDIVGAQSRQWCVRRLDSQLWIIDIDNHHPARIQPIRQVAGGHRHHRLRIGEHEFQPRIGHRRVDGYIRRTGFKHSHDRDNGLRRSCEQQRDSLPGPGTILNKLVCQPIRCFVQLLIRQVAACGAHGNRTGDSRYLLREQCRNRYRGHGLRQLRTISPLVQPSQLFGVQHVDRGQRSRRVRGHRIQHAAQSINQDLNTSGVKHIGSELDRARDTRSLACFGPGFGQRERQIHTGRMRIER</sequence>
<protein>
    <submittedName>
        <fullName evidence="1">Uncharacterized protein</fullName>
    </submittedName>
</protein>